<feature type="transmembrane region" description="Helical" evidence="10">
    <location>
        <begin position="675"/>
        <end position="694"/>
    </location>
</feature>
<dbReference type="GO" id="GO:0006417">
    <property type="term" value="P:regulation of translation"/>
    <property type="evidence" value="ECO:0007669"/>
    <property type="project" value="TreeGrafter"/>
</dbReference>
<keyword evidence="3" id="KW-0677">Repeat</keyword>
<dbReference type="PROSITE" id="PS50302">
    <property type="entry name" value="PUM"/>
    <property type="match status" value="1"/>
</dbReference>
<dbReference type="AlphaFoldDB" id="A0A0K6G439"/>
<evidence type="ECO:0000256" key="7">
    <source>
        <dbReference type="PROSITE-ProRule" id="PRU00317"/>
    </source>
</evidence>
<feature type="transmembrane region" description="Helical" evidence="10">
    <location>
        <begin position="855"/>
        <end position="875"/>
    </location>
</feature>
<dbReference type="GO" id="GO:0003729">
    <property type="term" value="F:mRNA binding"/>
    <property type="evidence" value="ECO:0007669"/>
    <property type="project" value="TreeGrafter"/>
</dbReference>
<comment type="subcellular location">
    <subcellularLocation>
        <location evidence="1">Membrane</location>
        <topology evidence="1">Multi-pass membrane protein</topology>
    </subcellularLocation>
</comment>
<evidence type="ECO:0000256" key="5">
    <source>
        <dbReference type="ARBA" id="ARBA00022989"/>
    </source>
</evidence>
<evidence type="ECO:0000256" key="8">
    <source>
        <dbReference type="SAM" id="Coils"/>
    </source>
</evidence>
<feature type="domain" description="PUM-HD" evidence="11">
    <location>
        <begin position="122"/>
        <end position="496"/>
    </location>
</feature>
<feature type="repeat" description="Pumilio" evidence="7">
    <location>
        <begin position="180"/>
        <end position="215"/>
    </location>
</feature>
<evidence type="ECO:0000256" key="9">
    <source>
        <dbReference type="SAM" id="MobiDB-lite"/>
    </source>
</evidence>
<dbReference type="PANTHER" id="PTHR13389:SF0">
    <property type="entry name" value="PUMILIO HOMOLOG 3"/>
    <property type="match status" value="1"/>
</dbReference>
<sequence>MAQLKKQTQSKKRTATSTSDLSTPAAKKSKVEPANKRRAVPITTKVAPVESGESDEEDWDDDEELVSGDQDEEGPDNDRPAKPIKDPQASREGHKAQKEIQAQRRASKPHSTLLTEAKRVWALARKIDIPRAERQKHIEELMKVLRGNVQDIVFKHDASRIVQTLVKYGGQKERDEVAAELKGKYRDLAQNKYGKFLVTKLMRYCNAHRSAILSEFHNHVIRLLLHREASPIIADAYELYASAPERNLLLRDFYGKEVALFDSTSIRNGGLRAALGHAAPERRKRILSAVAEALMQIFNNPDKGAVSHAIVHRVLWEYLSELVLLEEADKEEVERLRRELFDTCQELLAEMVHTKDGSRAVREFIARGTAKDRKQIIKVLKPHVEKMCGDEEAQLVLFTIFDLVDDTKLVGKSLVTDITSLAPSLSRTLARRVLLYLLVPRTPRHFTPALLRTISQTDFAQGTTSKKDVNVRRAELRTAASPGMIKAIEDDGEALVRDRGASVFVGEVMLFAEGDKSKALDALLLPISSAYAPPDPESDLSNPTTATHILNLSHASRLYKTLVQGGHFNQQTKQIERSEQAPNDVAAKFMHAAGQENITSMALSEGGFVIAEVIGKLQEEGDQKNLKEIRSWFKKDTRERLSQGNIRGSVVLLERLPSGDAAGGLPLAYTPNKPVAIVAGSLYMLAAGALLAWFARHRGYYMLPFVFGAILYGLGLFLRIPYAGDLHNMSLYATMDYLILISLSFFIFGAYTLLSRIAIYLDAVELLVLKPIILNSGFLGYQLAAFVITAIGGGMKASSTIDTIKIGSKLVIAGLLIQLFGVLAYLGLVINFVCRMWSTRKEQWNDRPNGFLRSWLGVAAMTGVCCQNLFIPLIYRVTAIGLGPHGALSRKEYYFYTSEVMTLWGGVLTIFLIVWPPRILKGCPTSQKQPTEISLLSVGSK</sequence>
<dbReference type="InterPro" id="IPR012959">
    <property type="entry name" value="CPL_dom"/>
</dbReference>
<dbReference type="Proteomes" id="UP000044841">
    <property type="component" value="Unassembled WGS sequence"/>
</dbReference>
<dbReference type="Gene3D" id="1.25.10.10">
    <property type="entry name" value="Leucine-rich Repeat Variant"/>
    <property type="match status" value="1"/>
</dbReference>
<keyword evidence="8" id="KW-0175">Coiled coil</keyword>
<accession>A0A0K6G439</accession>
<evidence type="ECO:0000256" key="1">
    <source>
        <dbReference type="ARBA" id="ARBA00004141"/>
    </source>
</evidence>
<dbReference type="InterPro" id="IPR016024">
    <property type="entry name" value="ARM-type_fold"/>
</dbReference>
<evidence type="ECO:0000256" key="3">
    <source>
        <dbReference type="ARBA" id="ARBA00022737"/>
    </source>
</evidence>
<keyword evidence="4" id="KW-0694">RNA-binding</keyword>
<organism evidence="12 13">
    <name type="scientific">Rhizoctonia solani</name>
    <dbReference type="NCBI Taxonomy" id="456999"/>
    <lineage>
        <taxon>Eukaryota</taxon>
        <taxon>Fungi</taxon>
        <taxon>Dikarya</taxon>
        <taxon>Basidiomycota</taxon>
        <taxon>Agaricomycotina</taxon>
        <taxon>Agaricomycetes</taxon>
        <taxon>Cantharellales</taxon>
        <taxon>Ceratobasidiaceae</taxon>
        <taxon>Rhizoctonia</taxon>
    </lineage>
</organism>
<feature type="transmembrane region" description="Helical" evidence="10">
    <location>
        <begin position="701"/>
        <end position="722"/>
    </location>
</feature>
<evidence type="ECO:0000256" key="10">
    <source>
        <dbReference type="SAM" id="Phobius"/>
    </source>
</evidence>
<keyword evidence="5 10" id="KW-1133">Transmembrane helix</keyword>
<evidence type="ECO:0000256" key="6">
    <source>
        <dbReference type="ARBA" id="ARBA00023136"/>
    </source>
</evidence>
<evidence type="ECO:0000259" key="11">
    <source>
        <dbReference type="PROSITE" id="PS50303"/>
    </source>
</evidence>
<evidence type="ECO:0000313" key="13">
    <source>
        <dbReference type="Proteomes" id="UP000044841"/>
    </source>
</evidence>
<dbReference type="SMART" id="SM00025">
    <property type="entry name" value="Pumilio"/>
    <property type="match status" value="5"/>
</dbReference>
<dbReference type="InterPro" id="IPR007568">
    <property type="entry name" value="RTA1"/>
</dbReference>
<gene>
    <name evidence="12" type="ORF">RSOLAG22IIIB_05134</name>
</gene>
<feature type="compositionally biased region" description="Acidic residues" evidence="9">
    <location>
        <begin position="52"/>
        <end position="75"/>
    </location>
</feature>
<keyword evidence="2 10" id="KW-0812">Transmembrane</keyword>
<feature type="transmembrane region" description="Helical" evidence="10">
    <location>
        <begin position="734"/>
        <end position="754"/>
    </location>
</feature>
<feature type="transmembrane region" description="Helical" evidence="10">
    <location>
        <begin position="811"/>
        <end position="834"/>
    </location>
</feature>
<dbReference type="GO" id="GO:0005730">
    <property type="term" value="C:nucleolus"/>
    <property type="evidence" value="ECO:0007669"/>
    <property type="project" value="TreeGrafter"/>
</dbReference>
<dbReference type="PANTHER" id="PTHR13389">
    <property type="entry name" value="PUMILIO HOMOLOG 3"/>
    <property type="match status" value="1"/>
</dbReference>
<keyword evidence="13" id="KW-1185">Reference proteome</keyword>
<reference evidence="12 13" key="1">
    <citation type="submission" date="2015-07" db="EMBL/GenBank/DDBJ databases">
        <authorList>
            <person name="Noorani M."/>
        </authorList>
    </citation>
    <scope>NUCLEOTIDE SEQUENCE [LARGE SCALE GENOMIC DNA]</scope>
    <source>
        <strain evidence="12">BBA 69670</strain>
    </source>
</reference>
<evidence type="ECO:0000313" key="12">
    <source>
        <dbReference type="EMBL" id="CUA73002.1"/>
    </source>
</evidence>
<dbReference type="Pfam" id="PF04479">
    <property type="entry name" value="RTA1"/>
    <property type="match status" value="1"/>
</dbReference>
<dbReference type="PROSITE" id="PS50303">
    <property type="entry name" value="PUM_HD"/>
    <property type="match status" value="1"/>
</dbReference>
<protein>
    <submittedName>
        <fullName evidence="12">Pumilio homology domain family member 6 [Schizosaccharomyces pombe 972h-]</fullName>
    </submittedName>
</protein>
<feature type="transmembrane region" description="Helical" evidence="10">
    <location>
        <begin position="895"/>
        <end position="915"/>
    </location>
</feature>
<dbReference type="InterPro" id="IPR040059">
    <property type="entry name" value="PUM3"/>
</dbReference>
<evidence type="ECO:0000256" key="2">
    <source>
        <dbReference type="ARBA" id="ARBA00022692"/>
    </source>
</evidence>
<dbReference type="InterPro" id="IPR033133">
    <property type="entry name" value="PUM-HD"/>
</dbReference>
<feature type="region of interest" description="Disordered" evidence="9">
    <location>
        <begin position="1"/>
        <end position="111"/>
    </location>
</feature>
<feature type="coiled-coil region" evidence="8">
    <location>
        <begin position="319"/>
        <end position="350"/>
    </location>
</feature>
<name>A0A0K6G439_9AGAM</name>
<dbReference type="SUPFAM" id="SSF48371">
    <property type="entry name" value="ARM repeat"/>
    <property type="match status" value="1"/>
</dbReference>
<feature type="compositionally biased region" description="Basic and acidic residues" evidence="9">
    <location>
        <begin position="76"/>
        <end position="102"/>
    </location>
</feature>
<keyword evidence="6 10" id="KW-0472">Membrane</keyword>
<evidence type="ECO:0000256" key="4">
    <source>
        <dbReference type="ARBA" id="ARBA00022884"/>
    </source>
</evidence>
<dbReference type="Pfam" id="PF08144">
    <property type="entry name" value="CPL"/>
    <property type="match status" value="1"/>
</dbReference>
<feature type="transmembrane region" description="Helical" evidence="10">
    <location>
        <begin position="766"/>
        <end position="791"/>
    </location>
</feature>
<dbReference type="InterPro" id="IPR001313">
    <property type="entry name" value="Pumilio_RNA-bd_rpt"/>
</dbReference>
<proteinExistence type="predicted"/>
<dbReference type="GO" id="GO:0016020">
    <property type="term" value="C:membrane"/>
    <property type="evidence" value="ECO:0007669"/>
    <property type="project" value="UniProtKB-SubCell"/>
</dbReference>
<dbReference type="EMBL" id="CYGV01001334">
    <property type="protein sequence ID" value="CUA73002.1"/>
    <property type="molecule type" value="Genomic_DNA"/>
</dbReference>
<dbReference type="InterPro" id="IPR011989">
    <property type="entry name" value="ARM-like"/>
</dbReference>